<dbReference type="PIRSF" id="PIRSF006287">
    <property type="entry name" value="UCP006287"/>
    <property type="match status" value="1"/>
</dbReference>
<comment type="caution">
    <text evidence="3">The sequence shown here is derived from an EMBL/GenBank/DDBJ whole genome shotgun (WGS) entry which is preliminary data.</text>
</comment>
<dbReference type="AlphaFoldDB" id="A0A0F5VEH1"/>
<dbReference type="Pfam" id="PF06062">
    <property type="entry name" value="UPF0231"/>
    <property type="match status" value="1"/>
</dbReference>
<proteinExistence type="inferred from homology"/>
<evidence type="ECO:0000256" key="2">
    <source>
        <dbReference type="HAMAP-Rule" id="MF_01053"/>
    </source>
</evidence>
<dbReference type="RefSeq" id="WP_046220541.1">
    <property type="nucleotide sequence ID" value="NZ_JWYV01000007.1"/>
</dbReference>
<dbReference type="InterPro" id="IPR008249">
    <property type="entry name" value="UPF0231"/>
</dbReference>
<organism evidence="3 4">
    <name type="scientific">Photobacterium halotolerans</name>
    <dbReference type="NCBI Taxonomy" id="265726"/>
    <lineage>
        <taxon>Bacteria</taxon>
        <taxon>Pseudomonadati</taxon>
        <taxon>Pseudomonadota</taxon>
        <taxon>Gammaproteobacteria</taxon>
        <taxon>Vibrionales</taxon>
        <taxon>Vibrionaceae</taxon>
        <taxon>Photobacterium</taxon>
    </lineage>
</organism>
<evidence type="ECO:0000313" key="4">
    <source>
        <dbReference type="Proteomes" id="UP000033633"/>
    </source>
</evidence>
<evidence type="ECO:0000256" key="1">
    <source>
        <dbReference type="ARBA" id="ARBA00005367"/>
    </source>
</evidence>
<reference evidence="3 4" key="1">
    <citation type="submission" date="2014-12" db="EMBL/GenBank/DDBJ databases">
        <title>Mercury Reductase activity and rhizosphere competence traits in the genome of root associated Photobacterium halotolerans MELD1.</title>
        <authorList>
            <person name="Mathew D.C."/>
            <person name="Huang C.-C."/>
        </authorList>
    </citation>
    <scope>NUCLEOTIDE SEQUENCE [LARGE SCALE GENOMIC DNA]</scope>
    <source>
        <strain evidence="3 4">MELD1</strain>
    </source>
</reference>
<sequence length="122" mass="14138">MDYEFKKNMLDGSYHVVFSMGHEALGRWLVEEVQSDEAKITLILNQLGALKGTTSEWRLSGEEMTLILEDNEAIVQANYLFFQDEDQLDEDMSHYDDEAVSLCGFEDLEQVLHAWRAFIRGR</sequence>
<dbReference type="STRING" id="265726.KY46_10205"/>
<dbReference type="PATRIC" id="fig|265726.11.peg.4190"/>
<accession>A0A0F5VEH1</accession>
<keyword evidence="4" id="KW-1185">Reference proteome</keyword>
<comment type="similarity">
    <text evidence="1 2">Belongs to the UPF0231 family.</text>
</comment>
<protein>
    <recommendedName>
        <fullName evidence="2">UPF0231 protein KY46_10205</fullName>
    </recommendedName>
</protein>
<dbReference type="EMBL" id="JWYV01000007">
    <property type="protein sequence ID" value="KKC99894.1"/>
    <property type="molecule type" value="Genomic_DNA"/>
</dbReference>
<name>A0A0F5VEH1_9GAMM</name>
<dbReference type="OrthoDB" id="5739292at2"/>
<gene>
    <name evidence="3" type="ORF">KY46_10205</name>
</gene>
<dbReference type="HAMAP" id="MF_01053">
    <property type="entry name" value="UPF0231"/>
    <property type="match status" value="1"/>
</dbReference>
<dbReference type="Proteomes" id="UP000033633">
    <property type="component" value="Unassembled WGS sequence"/>
</dbReference>
<evidence type="ECO:0000313" key="3">
    <source>
        <dbReference type="EMBL" id="KKC99894.1"/>
    </source>
</evidence>